<dbReference type="AlphaFoldDB" id="A0A7X5V7C9"/>
<dbReference type="EMBL" id="JAASRO010000001">
    <property type="protein sequence ID" value="NIK55991.1"/>
    <property type="molecule type" value="Genomic_DNA"/>
</dbReference>
<dbReference type="Proteomes" id="UP000555407">
    <property type="component" value="Unassembled WGS sequence"/>
</dbReference>
<comment type="caution">
    <text evidence="2">The sequence shown here is derived from an EMBL/GenBank/DDBJ whole genome shotgun (WGS) entry which is preliminary data.</text>
</comment>
<sequence>MKTALRISGLACLAVATVWILLGLWASGWNLRGAWRSVQVMFDGPKKDLPPGAFDMAKPLYLVAIGVWLLLWVS</sequence>
<keyword evidence="1" id="KW-0472">Membrane</keyword>
<feature type="transmembrane region" description="Helical" evidence="1">
    <location>
        <begin position="7"/>
        <end position="26"/>
    </location>
</feature>
<keyword evidence="3" id="KW-1185">Reference proteome</keyword>
<dbReference type="RefSeq" id="WP_167205055.1">
    <property type="nucleotide sequence ID" value="NZ_JAASRO010000001.1"/>
</dbReference>
<keyword evidence="1" id="KW-1133">Transmembrane helix</keyword>
<evidence type="ECO:0000256" key="1">
    <source>
        <dbReference type="SAM" id="Phobius"/>
    </source>
</evidence>
<organism evidence="2 3">
    <name type="scientific">Kribbella shirazensis</name>
    <dbReference type="NCBI Taxonomy" id="1105143"/>
    <lineage>
        <taxon>Bacteria</taxon>
        <taxon>Bacillati</taxon>
        <taxon>Actinomycetota</taxon>
        <taxon>Actinomycetes</taxon>
        <taxon>Propionibacteriales</taxon>
        <taxon>Kribbellaceae</taxon>
        <taxon>Kribbella</taxon>
    </lineage>
</organism>
<keyword evidence="1" id="KW-0812">Transmembrane</keyword>
<name>A0A7X5V7C9_9ACTN</name>
<proteinExistence type="predicted"/>
<reference evidence="2 3" key="1">
    <citation type="submission" date="2020-03" db="EMBL/GenBank/DDBJ databases">
        <title>Sequencing the genomes of 1000 actinobacteria strains.</title>
        <authorList>
            <person name="Klenk H.-P."/>
        </authorList>
    </citation>
    <scope>NUCLEOTIDE SEQUENCE [LARGE SCALE GENOMIC DNA]</scope>
    <source>
        <strain evidence="2 3">DSM 45490</strain>
    </source>
</reference>
<gene>
    <name evidence="2" type="ORF">BJY22_001708</name>
</gene>
<evidence type="ECO:0000313" key="2">
    <source>
        <dbReference type="EMBL" id="NIK55991.1"/>
    </source>
</evidence>
<feature type="transmembrane region" description="Helical" evidence="1">
    <location>
        <begin position="56"/>
        <end position="73"/>
    </location>
</feature>
<evidence type="ECO:0000313" key="3">
    <source>
        <dbReference type="Proteomes" id="UP000555407"/>
    </source>
</evidence>
<protein>
    <submittedName>
        <fullName evidence="2">Uncharacterized protein</fullName>
    </submittedName>
</protein>
<accession>A0A7X5V7C9</accession>